<proteinExistence type="predicted"/>
<accession>A0A3D4V9V0</accession>
<protein>
    <submittedName>
        <fullName evidence="2">Uncharacterized protein</fullName>
    </submittedName>
</protein>
<dbReference type="Proteomes" id="UP000264071">
    <property type="component" value="Unassembled WGS sequence"/>
</dbReference>
<dbReference type="AlphaFoldDB" id="A0A3D4V9V0"/>
<comment type="caution">
    <text evidence="2">The sequence shown here is derived from an EMBL/GenBank/DDBJ whole genome shotgun (WGS) entry which is preliminary data.</text>
</comment>
<feature type="transmembrane region" description="Helical" evidence="1">
    <location>
        <begin position="6"/>
        <end position="33"/>
    </location>
</feature>
<keyword evidence="1" id="KW-0472">Membrane</keyword>
<gene>
    <name evidence="2" type="ORF">DGD08_11935</name>
</gene>
<feature type="transmembrane region" description="Helical" evidence="1">
    <location>
        <begin position="45"/>
        <end position="63"/>
    </location>
</feature>
<reference evidence="2 3" key="1">
    <citation type="journal article" date="2018" name="Nat. Biotechnol.">
        <title>A standardized bacterial taxonomy based on genome phylogeny substantially revises the tree of life.</title>
        <authorList>
            <person name="Parks D.H."/>
            <person name="Chuvochina M."/>
            <person name="Waite D.W."/>
            <person name="Rinke C."/>
            <person name="Skarshewski A."/>
            <person name="Chaumeil P.A."/>
            <person name="Hugenholtz P."/>
        </authorList>
    </citation>
    <scope>NUCLEOTIDE SEQUENCE [LARGE SCALE GENOMIC DNA]</scope>
    <source>
        <strain evidence="2">UBA8844</strain>
    </source>
</reference>
<keyword evidence="1" id="KW-0812">Transmembrane</keyword>
<name>A0A3D4V9V0_9BACT</name>
<sequence>MPSGAVFIVALLVQVAAQAFGGVWGAAIGGVLIGLAVRGKGAFRVGFFAAIVAAALLLGATAMRGAPVWQWAGMIATNFTLPAWAIVAMTLLLPALQSGGIAGGVGGLLARESPRR</sequence>
<keyword evidence="1" id="KW-1133">Transmembrane helix</keyword>
<organism evidence="2 3">
    <name type="scientific">Gemmatimonas aurantiaca</name>
    <dbReference type="NCBI Taxonomy" id="173480"/>
    <lineage>
        <taxon>Bacteria</taxon>
        <taxon>Pseudomonadati</taxon>
        <taxon>Gemmatimonadota</taxon>
        <taxon>Gemmatimonadia</taxon>
        <taxon>Gemmatimonadales</taxon>
        <taxon>Gemmatimonadaceae</taxon>
        <taxon>Gemmatimonas</taxon>
    </lineage>
</organism>
<evidence type="ECO:0000256" key="1">
    <source>
        <dbReference type="SAM" id="Phobius"/>
    </source>
</evidence>
<evidence type="ECO:0000313" key="3">
    <source>
        <dbReference type="Proteomes" id="UP000264071"/>
    </source>
</evidence>
<dbReference type="EMBL" id="DPIY01000010">
    <property type="protein sequence ID" value="HCT57903.1"/>
    <property type="molecule type" value="Genomic_DNA"/>
</dbReference>
<evidence type="ECO:0000313" key="2">
    <source>
        <dbReference type="EMBL" id="HCT57903.1"/>
    </source>
</evidence>
<feature type="transmembrane region" description="Helical" evidence="1">
    <location>
        <begin position="83"/>
        <end position="110"/>
    </location>
</feature>